<dbReference type="EMBL" id="LUGG01000002">
    <property type="protein sequence ID" value="OBZ77836.1"/>
    <property type="molecule type" value="Genomic_DNA"/>
</dbReference>
<dbReference type="Proteomes" id="UP000092993">
    <property type="component" value="Unassembled WGS sequence"/>
</dbReference>
<proteinExistence type="predicted"/>
<evidence type="ECO:0000313" key="1">
    <source>
        <dbReference type="EMBL" id="OBZ77836.1"/>
    </source>
</evidence>
<name>A0A1C7MN63_GRIFR</name>
<organism evidence="1 2">
    <name type="scientific">Grifola frondosa</name>
    <name type="common">Maitake</name>
    <name type="synonym">Polyporus frondosus</name>
    <dbReference type="NCBI Taxonomy" id="5627"/>
    <lineage>
        <taxon>Eukaryota</taxon>
        <taxon>Fungi</taxon>
        <taxon>Dikarya</taxon>
        <taxon>Basidiomycota</taxon>
        <taxon>Agaricomycotina</taxon>
        <taxon>Agaricomycetes</taxon>
        <taxon>Polyporales</taxon>
        <taxon>Grifolaceae</taxon>
        <taxon>Grifola</taxon>
    </lineage>
</organism>
<dbReference type="OrthoDB" id="2793879at2759"/>
<sequence>MSLSTPMDDAFWTLNVAVDLDGLCRLIKTKSPDQSTIPWSHWGPSISRVFHSSLPELEYTPRYGNVHGRRVSFAIPSHYHGEDSIWSSSDHSRYRLGVLDFNAATIVWAQALIRDGIPLPGDSSLVMEPSILEPDDVFAEKCESSLPYYRAYLENTHRPQGYGITEDYFFVHSAVPLDEDGRHLRIYHF</sequence>
<keyword evidence="2" id="KW-1185">Reference proteome</keyword>
<evidence type="ECO:0000313" key="2">
    <source>
        <dbReference type="Proteomes" id="UP000092993"/>
    </source>
</evidence>
<accession>A0A1C7MN63</accession>
<protein>
    <submittedName>
        <fullName evidence="1">Uncharacterized protein</fullName>
    </submittedName>
</protein>
<reference evidence="1 2" key="1">
    <citation type="submission" date="2016-03" db="EMBL/GenBank/DDBJ databases">
        <title>Whole genome sequencing of Grifola frondosa 9006-11.</title>
        <authorList>
            <person name="Min B."/>
            <person name="Park H."/>
            <person name="Kim J.-G."/>
            <person name="Cho H."/>
            <person name="Oh Y.-L."/>
            <person name="Kong W.-S."/>
            <person name="Choi I.-G."/>
        </authorList>
    </citation>
    <scope>NUCLEOTIDE SEQUENCE [LARGE SCALE GENOMIC DNA]</scope>
    <source>
        <strain evidence="1 2">9006-11</strain>
    </source>
</reference>
<comment type="caution">
    <text evidence="1">The sequence shown here is derived from an EMBL/GenBank/DDBJ whole genome shotgun (WGS) entry which is preliminary data.</text>
</comment>
<dbReference type="AlphaFoldDB" id="A0A1C7MN63"/>
<gene>
    <name evidence="1" type="ORF">A0H81_02157</name>
</gene>